<protein>
    <recommendedName>
        <fullName evidence="10">Methylenetetrahydrofolate--tRNA-(uracil-5-)-methyltransferase TrmFO</fullName>
        <ecNumber evidence="10">2.1.1.74</ecNumber>
    </recommendedName>
    <alternativeName>
        <fullName evidence="10">Folate-dependent tRNA (uracil-5-)-methyltransferase</fullName>
    </alternativeName>
    <alternativeName>
        <fullName evidence="10">Folate-dependent tRNA(M-5-U54)-methyltransferase</fullName>
    </alternativeName>
</protein>
<evidence type="ECO:0000256" key="2">
    <source>
        <dbReference type="ARBA" id="ARBA00022490"/>
    </source>
</evidence>
<evidence type="ECO:0000256" key="10">
    <source>
        <dbReference type="HAMAP-Rule" id="MF_01037"/>
    </source>
</evidence>
<dbReference type="InterPro" id="IPR002218">
    <property type="entry name" value="MnmG-rel"/>
</dbReference>
<keyword evidence="13" id="KW-1185">Reference proteome</keyword>
<organism evidence="12 13">
    <name type="scientific">Caproicibacter fermentans</name>
    <dbReference type="NCBI Taxonomy" id="2576756"/>
    <lineage>
        <taxon>Bacteria</taxon>
        <taxon>Bacillati</taxon>
        <taxon>Bacillota</taxon>
        <taxon>Clostridia</taxon>
        <taxon>Eubacteriales</taxon>
        <taxon>Acutalibacteraceae</taxon>
        <taxon>Caproicibacter</taxon>
    </lineage>
</organism>
<comment type="subcellular location">
    <subcellularLocation>
        <location evidence="10">Cytoplasm</location>
    </subcellularLocation>
</comment>
<dbReference type="InterPro" id="IPR020595">
    <property type="entry name" value="MnmG-rel_CS"/>
</dbReference>
<name>A0A6N8I1P8_9FIRM</name>
<evidence type="ECO:0000256" key="4">
    <source>
        <dbReference type="ARBA" id="ARBA00022630"/>
    </source>
</evidence>
<comment type="caution">
    <text evidence="12">The sequence shown here is derived from an EMBL/GenBank/DDBJ whole genome shotgun (WGS) entry which is preliminary data.</text>
</comment>
<reference evidence="12 13" key="1">
    <citation type="submission" date="2019-09" db="EMBL/GenBank/DDBJ databases">
        <title>Genome sequence of Clostridium sp. EA1.</title>
        <authorList>
            <person name="Poehlein A."/>
            <person name="Bengelsdorf F.R."/>
            <person name="Daniel R."/>
        </authorList>
    </citation>
    <scope>NUCLEOTIDE SEQUENCE [LARGE SCALE GENOMIC DNA]</scope>
    <source>
        <strain evidence="12 13">EA1</strain>
    </source>
</reference>
<sequence>MRIRVVGAGLAGCEAAWKIAEAGIPVELYEMKPLRFSPAHHSENFAELVCSNSLKAERTESAAGLLKAEMKRLGSLLLSCVDSCRVPAGGALAVDRDLFARKVTEKVVSHPMIQIRREEVNEIPADGIAVIATGPLTSDALAGKISALCDGSLSFFDAAAPIVTAESLNKERIFAASRYERGDDAAYLNCPMNREEYERFYEELVHAQRAPLHEFDAADPKVYEGCMPVEIMARRGPDTIRFGPMKPVGLRDPMTGHRPWAVLQLRQENESGTLYNLVGFQTNLKFAEQKRVFGMIPGLEHAEYARYGVMHRNTFLNSPTVLSSGFAFRKNPDLFFAGQITGVEGYMESAASGIMAGMNAVRRQRGKSPLVLPETTMIGALSRYVESGGAGDFQPMGANFGVIPPLPEKIRDKRERYAALAARALEDLDRALTEK</sequence>
<keyword evidence="4 10" id="KW-0285">Flavoprotein</keyword>
<dbReference type="HAMAP" id="MF_01037">
    <property type="entry name" value="TrmFO"/>
    <property type="match status" value="1"/>
</dbReference>
<dbReference type="PANTHER" id="PTHR11806">
    <property type="entry name" value="GLUCOSE INHIBITED DIVISION PROTEIN A"/>
    <property type="match status" value="1"/>
</dbReference>
<evidence type="ECO:0000256" key="5">
    <source>
        <dbReference type="ARBA" id="ARBA00022679"/>
    </source>
</evidence>
<dbReference type="Proteomes" id="UP000469440">
    <property type="component" value="Unassembled WGS sequence"/>
</dbReference>
<dbReference type="NCBIfam" id="NF003739">
    <property type="entry name" value="PRK05335.1"/>
    <property type="match status" value="1"/>
</dbReference>
<dbReference type="OrthoDB" id="9803114at2"/>
<evidence type="ECO:0000256" key="3">
    <source>
        <dbReference type="ARBA" id="ARBA00022603"/>
    </source>
</evidence>
<keyword evidence="2 10" id="KW-0963">Cytoplasm</keyword>
<dbReference type="GO" id="GO:0005829">
    <property type="term" value="C:cytosol"/>
    <property type="evidence" value="ECO:0007669"/>
    <property type="project" value="TreeGrafter"/>
</dbReference>
<dbReference type="NCBIfam" id="TIGR00137">
    <property type="entry name" value="gid_trmFO"/>
    <property type="match status" value="1"/>
</dbReference>
<dbReference type="EMBL" id="VWXL01000077">
    <property type="protein sequence ID" value="MVB11889.1"/>
    <property type="molecule type" value="Genomic_DNA"/>
</dbReference>
<accession>A0A6N8I1P8</accession>
<dbReference type="InterPro" id="IPR004417">
    <property type="entry name" value="TrmFO"/>
</dbReference>
<keyword evidence="9 10" id="KW-0520">NAD</keyword>
<comment type="catalytic activity">
    <reaction evidence="10">
        <text>uridine(54) in tRNA + (6R)-5,10-methylene-5,6,7,8-tetrahydrofolate + NADPH + H(+) = 5-methyluridine(54) in tRNA + (6S)-5,6,7,8-tetrahydrofolate + NADP(+)</text>
        <dbReference type="Rhea" id="RHEA:62372"/>
        <dbReference type="Rhea" id="RHEA-COMP:10167"/>
        <dbReference type="Rhea" id="RHEA-COMP:10193"/>
        <dbReference type="ChEBI" id="CHEBI:15378"/>
        <dbReference type="ChEBI" id="CHEBI:15636"/>
        <dbReference type="ChEBI" id="CHEBI:57453"/>
        <dbReference type="ChEBI" id="CHEBI:57783"/>
        <dbReference type="ChEBI" id="CHEBI:58349"/>
        <dbReference type="ChEBI" id="CHEBI:65315"/>
        <dbReference type="ChEBI" id="CHEBI:74447"/>
        <dbReference type="EC" id="2.1.1.74"/>
    </reaction>
</comment>
<dbReference type="RefSeq" id="WP_066650547.1">
    <property type="nucleotide sequence ID" value="NZ_VWXL01000077.1"/>
</dbReference>
<keyword evidence="8 10" id="KW-0521">NADP</keyword>
<dbReference type="InterPro" id="IPR036188">
    <property type="entry name" value="FAD/NAD-bd_sf"/>
</dbReference>
<feature type="binding site" evidence="10">
    <location>
        <begin position="7"/>
        <end position="12"/>
    </location>
    <ligand>
        <name>FAD</name>
        <dbReference type="ChEBI" id="CHEBI:57692"/>
    </ligand>
</feature>
<comment type="cofactor">
    <cofactor evidence="1 10">
        <name>FAD</name>
        <dbReference type="ChEBI" id="CHEBI:57692"/>
    </cofactor>
</comment>
<comment type="catalytic activity">
    <reaction evidence="10">
        <text>uridine(54) in tRNA + (6R)-5,10-methylene-5,6,7,8-tetrahydrofolate + NADH + H(+) = 5-methyluridine(54) in tRNA + (6S)-5,6,7,8-tetrahydrofolate + NAD(+)</text>
        <dbReference type="Rhea" id="RHEA:16873"/>
        <dbReference type="Rhea" id="RHEA-COMP:10167"/>
        <dbReference type="Rhea" id="RHEA-COMP:10193"/>
        <dbReference type="ChEBI" id="CHEBI:15378"/>
        <dbReference type="ChEBI" id="CHEBI:15636"/>
        <dbReference type="ChEBI" id="CHEBI:57453"/>
        <dbReference type="ChEBI" id="CHEBI:57540"/>
        <dbReference type="ChEBI" id="CHEBI:57945"/>
        <dbReference type="ChEBI" id="CHEBI:65315"/>
        <dbReference type="ChEBI" id="CHEBI:74447"/>
        <dbReference type="EC" id="2.1.1.74"/>
    </reaction>
</comment>
<dbReference type="PROSITE" id="PS01281">
    <property type="entry name" value="GIDA_2"/>
    <property type="match status" value="1"/>
</dbReference>
<dbReference type="InterPro" id="IPR040131">
    <property type="entry name" value="MnmG_N"/>
</dbReference>
<dbReference type="AlphaFoldDB" id="A0A6N8I1P8"/>
<comment type="similarity">
    <text evidence="10">Belongs to the MnmG family. TrmFO subfamily.</text>
</comment>
<dbReference type="EC" id="2.1.1.74" evidence="10"/>
<keyword evidence="5 10" id="KW-0808">Transferase</keyword>
<dbReference type="GO" id="GO:0030488">
    <property type="term" value="P:tRNA methylation"/>
    <property type="evidence" value="ECO:0007669"/>
    <property type="project" value="TreeGrafter"/>
</dbReference>
<dbReference type="Gene3D" id="3.50.50.60">
    <property type="entry name" value="FAD/NAD(P)-binding domain"/>
    <property type="match status" value="2"/>
</dbReference>
<evidence type="ECO:0000256" key="1">
    <source>
        <dbReference type="ARBA" id="ARBA00001974"/>
    </source>
</evidence>
<evidence type="ECO:0000256" key="6">
    <source>
        <dbReference type="ARBA" id="ARBA00022694"/>
    </source>
</evidence>
<proteinExistence type="inferred from homology"/>
<keyword evidence="3 10" id="KW-0489">Methyltransferase</keyword>
<keyword evidence="6 10" id="KW-0819">tRNA processing</keyword>
<evidence type="ECO:0000256" key="8">
    <source>
        <dbReference type="ARBA" id="ARBA00022857"/>
    </source>
</evidence>
<keyword evidence="7 10" id="KW-0274">FAD</keyword>
<dbReference type="PANTHER" id="PTHR11806:SF2">
    <property type="entry name" value="METHYLENETETRAHYDROFOLATE--TRNA-(URACIL-5-)-METHYLTRANSFERASE TRMFO"/>
    <property type="match status" value="1"/>
</dbReference>
<gene>
    <name evidence="10 12" type="primary">trmFO</name>
    <name evidence="12" type="ORF">CAFE_26180</name>
</gene>
<feature type="domain" description="MnmG N-terminal" evidence="11">
    <location>
        <begin position="3"/>
        <end position="367"/>
    </location>
</feature>
<dbReference type="GO" id="GO:0002098">
    <property type="term" value="P:tRNA wobble uridine modification"/>
    <property type="evidence" value="ECO:0007669"/>
    <property type="project" value="TreeGrafter"/>
</dbReference>
<evidence type="ECO:0000256" key="9">
    <source>
        <dbReference type="ARBA" id="ARBA00023027"/>
    </source>
</evidence>
<evidence type="ECO:0000313" key="13">
    <source>
        <dbReference type="Proteomes" id="UP000469440"/>
    </source>
</evidence>
<dbReference type="Pfam" id="PF01134">
    <property type="entry name" value="GIDA"/>
    <property type="match status" value="1"/>
</dbReference>
<dbReference type="SUPFAM" id="SSF51905">
    <property type="entry name" value="FAD/NAD(P)-binding domain"/>
    <property type="match status" value="1"/>
</dbReference>
<evidence type="ECO:0000313" key="12">
    <source>
        <dbReference type="EMBL" id="MVB11889.1"/>
    </source>
</evidence>
<dbReference type="GO" id="GO:0050660">
    <property type="term" value="F:flavin adenine dinucleotide binding"/>
    <property type="evidence" value="ECO:0007669"/>
    <property type="project" value="UniProtKB-UniRule"/>
</dbReference>
<evidence type="ECO:0000259" key="11">
    <source>
        <dbReference type="Pfam" id="PF01134"/>
    </source>
</evidence>
<evidence type="ECO:0000256" key="7">
    <source>
        <dbReference type="ARBA" id="ARBA00022827"/>
    </source>
</evidence>
<dbReference type="GO" id="GO:0047151">
    <property type="term" value="F:tRNA (uracil(54)-C5)-methyltransferase activity, 5,10-methylenetetrahydrofolate-dependent"/>
    <property type="evidence" value="ECO:0007669"/>
    <property type="project" value="UniProtKB-UniRule"/>
</dbReference>
<comment type="function">
    <text evidence="10">Catalyzes the folate-dependent formation of 5-methyl-uridine at position 54 (M-5-U54) in all tRNAs.</text>
</comment>